<feature type="domain" description="ABC transporter" evidence="7">
    <location>
        <begin position="3"/>
        <end position="219"/>
    </location>
</feature>
<dbReference type="PANTHER" id="PTHR42788">
    <property type="entry name" value="TAURINE IMPORT ATP-BINDING PROTEIN-RELATED"/>
    <property type="match status" value="1"/>
</dbReference>
<dbReference type="Proteomes" id="UP000029046">
    <property type="component" value="Unassembled WGS sequence"/>
</dbReference>
<keyword evidence="2" id="KW-1003">Cell membrane</keyword>
<evidence type="ECO:0000256" key="5">
    <source>
        <dbReference type="ARBA" id="ARBA00022967"/>
    </source>
</evidence>
<proteinExistence type="predicted"/>
<dbReference type="Proteomes" id="UP000786560">
    <property type="component" value="Unassembled WGS sequence"/>
</dbReference>
<dbReference type="GO" id="GO:0016887">
    <property type="term" value="F:ATP hydrolysis activity"/>
    <property type="evidence" value="ECO:0007669"/>
    <property type="project" value="InterPro"/>
</dbReference>
<dbReference type="InterPro" id="IPR003593">
    <property type="entry name" value="AAA+_ATPase"/>
</dbReference>
<dbReference type="EMBL" id="DYUX01000023">
    <property type="protein sequence ID" value="HJG42107.1"/>
    <property type="molecule type" value="Genomic_DNA"/>
</dbReference>
<reference evidence="8" key="3">
    <citation type="submission" date="2021-09" db="EMBL/GenBank/DDBJ databases">
        <authorList>
            <person name="Gilroy R."/>
        </authorList>
    </citation>
    <scope>NUCLEOTIDE SEQUENCE</scope>
    <source>
        <strain evidence="8">ChiBcolR7-4860</strain>
    </source>
</reference>
<dbReference type="InterPro" id="IPR027417">
    <property type="entry name" value="P-loop_NTPase"/>
</dbReference>
<dbReference type="EC" id="3.6.3.31" evidence="9"/>
<gene>
    <name evidence="9" type="ORF">BIGA_0518</name>
    <name evidence="8" type="ORF">K8U73_06975</name>
</gene>
<dbReference type="RefSeq" id="WP_033506147.1">
    <property type="nucleotide sequence ID" value="NZ_DYUX01000023.1"/>
</dbReference>
<name>A0A087AQP0_9BIFI</name>
<dbReference type="eggNOG" id="COG1116">
    <property type="taxonomic scope" value="Bacteria"/>
</dbReference>
<evidence type="ECO:0000256" key="1">
    <source>
        <dbReference type="ARBA" id="ARBA00022448"/>
    </source>
</evidence>
<reference evidence="9 10" key="1">
    <citation type="submission" date="2014-03" db="EMBL/GenBank/DDBJ databases">
        <title>Genomics of Bifidobacteria.</title>
        <authorList>
            <person name="Ventura M."/>
            <person name="Milani C."/>
            <person name="Lugli G.A."/>
        </authorList>
    </citation>
    <scope>NUCLEOTIDE SEQUENCE [LARGE SCALE GENOMIC DNA]</scope>
    <source>
        <strain evidence="9 10">LMG 11586</strain>
    </source>
</reference>
<dbReference type="PROSITE" id="PS00211">
    <property type="entry name" value="ABC_TRANSPORTER_1"/>
    <property type="match status" value="1"/>
</dbReference>
<comment type="caution">
    <text evidence="9">The sequence shown here is derived from an EMBL/GenBank/DDBJ whole genome shotgun (WGS) entry which is preliminary data.</text>
</comment>
<sequence length="229" mass="25334">MTLTLDHIRMTFDGHEVLRDVTVHVDDGRFVSLIGRSGCGKSTLLRVAAGLIEPTAGTVHADHDMAFGFQDARLVPWIRLWDNVTLGLPGRRTERRQLALDALARVGLADHADAWPGELSGGQAQRASLARAIVRQPKLLLLDEPFGALDALTRLDMQDLLAHLQAEQQWTILMVTHDIPEAARLSDRILVLADGTIGTIVDVDRTDMDDEGLPRDHEAIERRLRAALR</sequence>
<reference evidence="8" key="2">
    <citation type="journal article" date="2021" name="PeerJ">
        <title>Extensive microbial diversity within the chicken gut microbiome revealed by metagenomics and culture.</title>
        <authorList>
            <person name="Gilroy R."/>
            <person name="Ravi A."/>
            <person name="Getino M."/>
            <person name="Pursley I."/>
            <person name="Horton D.L."/>
            <person name="Alikhan N.F."/>
            <person name="Baker D."/>
            <person name="Gharbi K."/>
            <person name="Hall N."/>
            <person name="Watson M."/>
            <person name="Adriaenssens E.M."/>
            <person name="Foster-Nyarko E."/>
            <person name="Jarju S."/>
            <person name="Secka A."/>
            <person name="Antonio M."/>
            <person name="Oren A."/>
            <person name="Chaudhuri R.R."/>
            <person name="La Ragione R."/>
            <person name="Hildebrand F."/>
            <person name="Pallen M.J."/>
        </authorList>
    </citation>
    <scope>NUCLEOTIDE SEQUENCE</scope>
    <source>
        <strain evidence="8">ChiBcolR7-4860</strain>
    </source>
</reference>
<protein>
    <submittedName>
        <fullName evidence="8">ABC transporter ATP-binding protein</fullName>
    </submittedName>
    <submittedName>
        <fullName evidence="9">ABC transporter related protein</fullName>
        <ecNumber evidence="9">3.6.3.31</ecNumber>
    </submittedName>
</protein>
<evidence type="ECO:0000313" key="10">
    <source>
        <dbReference type="Proteomes" id="UP000029046"/>
    </source>
</evidence>
<dbReference type="InterPro" id="IPR017871">
    <property type="entry name" value="ABC_transporter-like_CS"/>
</dbReference>
<dbReference type="PANTHER" id="PTHR42788:SF17">
    <property type="entry name" value="ALIPHATIC SULFONATES IMPORT ATP-BINDING PROTEIN SSUB"/>
    <property type="match status" value="1"/>
</dbReference>
<keyword evidence="3" id="KW-0547">Nucleotide-binding</keyword>
<keyword evidence="9" id="KW-0378">Hydrolase</keyword>
<dbReference type="Pfam" id="PF00005">
    <property type="entry name" value="ABC_tran"/>
    <property type="match status" value="1"/>
</dbReference>
<accession>A0A087AQP0</accession>
<organism evidence="9 10">
    <name type="scientific">Bifidobacterium pullorum subsp. gallinarum</name>
    <dbReference type="NCBI Taxonomy" id="78344"/>
    <lineage>
        <taxon>Bacteria</taxon>
        <taxon>Bacillati</taxon>
        <taxon>Actinomycetota</taxon>
        <taxon>Actinomycetes</taxon>
        <taxon>Bifidobacteriales</taxon>
        <taxon>Bifidobacteriaceae</taxon>
        <taxon>Bifidobacterium</taxon>
    </lineage>
</organism>
<evidence type="ECO:0000259" key="7">
    <source>
        <dbReference type="PROSITE" id="PS50893"/>
    </source>
</evidence>
<evidence type="ECO:0000256" key="6">
    <source>
        <dbReference type="ARBA" id="ARBA00023136"/>
    </source>
</evidence>
<dbReference type="EMBL" id="JGYX01000002">
    <property type="protein sequence ID" value="KFI61090.1"/>
    <property type="molecule type" value="Genomic_DNA"/>
</dbReference>
<keyword evidence="10" id="KW-1185">Reference proteome</keyword>
<dbReference type="Gene3D" id="3.40.50.300">
    <property type="entry name" value="P-loop containing nucleotide triphosphate hydrolases"/>
    <property type="match status" value="1"/>
</dbReference>
<evidence type="ECO:0000256" key="3">
    <source>
        <dbReference type="ARBA" id="ARBA00022741"/>
    </source>
</evidence>
<dbReference type="InterPro" id="IPR003439">
    <property type="entry name" value="ABC_transporter-like_ATP-bd"/>
</dbReference>
<evidence type="ECO:0000313" key="8">
    <source>
        <dbReference type="EMBL" id="HJG42107.1"/>
    </source>
</evidence>
<evidence type="ECO:0000313" key="9">
    <source>
        <dbReference type="EMBL" id="KFI61090.1"/>
    </source>
</evidence>
<dbReference type="OrthoDB" id="8773773at2"/>
<evidence type="ECO:0000256" key="4">
    <source>
        <dbReference type="ARBA" id="ARBA00022840"/>
    </source>
</evidence>
<evidence type="ECO:0000256" key="2">
    <source>
        <dbReference type="ARBA" id="ARBA00022475"/>
    </source>
</evidence>
<dbReference type="InterPro" id="IPR050166">
    <property type="entry name" value="ABC_transporter_ATP-bind"/>
</dbReference>
<keyword evidence="4 8" id="KW-0067">ATP-binding</keyword>
<keyword evidence="6" id="KW-0472">Membrane</keyword>
<dbReference type="SMART" id="SM00382">
    <property type="entry name" value="AAA"/>
    <property type="match status" value="1"/>
</dbReference>
<dbReference type="AlphaFoldDB" id="A0A087AQP0"/>
<keyword evidence="5" id="KW-1278">Translocase</keyword>
<keyword evidence="1" id="KW-0813">Transport</keyword>
<dbReference type="SUPFAM" id="SSF52540">
    <property type="entry name" value="P-loop containing nucleoside triphosphate hydrolases"/>
    <property type="match status" value="1"/>
</dbReference>
<dbReference type="GO" id="GO:0005524">
    <property type="term" value="F:ATP binding"/>
    <property type="evidence" value="ECO:0007669"/>
    <property type="project" value="UniProtKB-KW"/>
</dbReference>
<dbReference type="PROSITE" id="PS50893">
    <property type="entry name" value="ABC_TRANSPORTER_2"/>
    <property type="match status" value="1"/>
</dbReference>